<protein>
    <submittedName>
        <fullName evidence="4">Carbohydrate kinase</fullName>
    </submittedName>
</protein>
<feature type="domain" description="Carbohydrate kinase PfkB" evidence="3">
    <location>
        <begin position="55"/>
        <end position="305"/>
    </location>
</feature>
<dbReference type="GO" id="GO:0016301">
    <property type="term" value="F:kinase activity"/>
    <property type="evidence" value="ECO:0007669"/>
    <property type="project" value="UniProtKB-KW"/>
</dbReference>
<comment type="caution">
    <text evidence="4">The sequence shown here is derived from an EMBL/GenBank/DDBJ whole genome shotgun (WGS) entry which is preliminary data.</text>
</comment>
<dbReference type="Gene3D" id="3.40.1190.20">
    <property type="match status" value="1"/>
</dbReference>
<evidence type="ECO:0000256" key="2">
    <source>
        <dbReference type="ARBA" id="ARBA00022777"/>
    </source>
</evidence>
<organism evidence="4 5">
    <name type="scientific">Rugosimonospora africana</name>
    <dbReference type="NCBI Taxonomy" id="556532"/>
    <lineage>
        <taxon>Bacteria</taxon>
        <taxon>Bacillati</taxon>
        <taxon>Actinomycetota</taxon>
        <taxon>Actinomycetes</taxon>
        <taxon>Micromonosporales</taxon>
        <taxon>Micromonosporaceae</taxon>
        <taxon>Rugosimonospora</taxon>
    </lineage>
</organism>
<dbReference type="InterPro" id="IPR002173">
    <property type="entry name" value="Carboh/pur_kinase_PfkB_CS"/>
</dbReference>
<dbReference type="Proteomes" id="UP000642748">
    <property type="component" value="Unassembled WGS sequence"/>
</dbReference>
<evidence type="ECO:0000256" key="1">
    <source>
        <dbReference type="ARBA" id="ARBA00022679"/>
    </source>
</evidence>
<keyword evidence="1" id="KW-0808">Transferase</keyword>
<keyword evidence="2 4" id="KW-0418">Kinase</keyword>
<dbReference type="RefSeq" id="WP_239133632.1">
    <property type="nucleotide sequence ID" value="NZ_BONZ01000030.1"/>
</dbReference>
<sequence length="366" mass="38852">MTSGDAVNSRGAVTSRGRELDLFVSGAVFLDIIFTGLRELPAPGTEAWAPGMGSCPGGIANLAVAAGRLGVRTGLSTAFSTDAYGDFCWQILSRQEGLDLSSSRRFDNWHTPVTVSLAYDRDRCMITHGHPVPVNTTGLVAELPAARAASVSLTERRPAWLRTAKDAGTLVFADVGWDDSAAWSTSALEVLDDCHAFLPNAAEAMHYTRTDTPGDALRRLADRVPVAVVTCGSDGALAIDSDTGAPVSVPAVPVEALDPTGAGDVFTAGFIAGTLWGLPLRQRLAFATLVSALSVQHFGGSLSAPGWGDITDWWRTTRTRATRHHDESSEAALAARYGFLDDLLPRDERRTPRRAPATITRLPDAA</sequence>
<accession>A0A8J3VQ94</accession>
<dbReference type="PANTHER" id="PTHR42774">
    <property type="entry name" value="PHOSPHOTRANSFERASE SYSTEM TRANSPORT PROTEIN"/>
    <property type="match status" value="1"/>
</dbReference>
<dbReference type="SUPFAM" id="SSF53613">
    <property type="entry name" value="Ribokinase-like"/>
    <property type="match status" value="1"/>
</dbReference>
<dbReference type="Pfam" id="PF00294">
    <property type="entry name" value="PfkB"/>
    <property type="match status" value="1"/>
</dbReference>
<gene>
    <name evidence="4" type="ORF">Raf01_30760</name>
</gene>
<proteinExistence type="predicted"/>
<dbReference type="AlphaFoldDB" id="A0A8J3VQ94"/>
<evidence type="ECO:0000313" key="4">
    <source>
        <dbReference type="EMBL" id="GIH14904.1"/>
    </source>
</evidence>
<keyword evidence="5" id="KW-1185">Reference proteome</keyword>
<evidence type="ECO:0000313" key="5">
    <source>
        <dbReference type="Proteomes" id="UP000642748"/>
    </source>
</evidence>
<dbReference type="PANTHER" id="PTHR42774:SF3">
    <property type="entry name" value="KETOHEXOKINASE"/>
    <property type="match status" value="1"/>
</dbReference>
<dbReference type="EMBL" id="BONZ01000030">
    <property type="protein sequence ID" value="GIH14904.1"/>
    <property type="molecule type" value="Genomic_DNA"/>
</dbReference>
<name>A0A8J3VQ94_9ACTN</name>
<dbReference type="InterPro" id="IPR011611">
    <property type="entry name" value="PfkB_dom"/>
</dbReference>
<dbReference type="InterPro" id="IPR029056">
    <property type="entry name" value="Ribokinase-like"/>
</dbReference>
<dbReference type="InterPro" id="IPR052562">
    <property type="entry name" value="Ketohexokinase-related"/>
</dbReference>
<reference evidence="4" key="1">
    <citation type="submission" date="2021-01" db="EMBL/GenBank/DDBJ databases">
        <title>Whole genome shotgun sequence of Rugosimonospora africana NBRC 104875.</title>
        <authorList>
            <person name="Komaki H."/>
            <person name="Tamura T."/>
        </authorList>
    </citation>
    <scope>NUCLEOTIDE SEQUENCE</scope>
    <source>
        <strain evidence="4">NBRC 104875</strain>
    </source>
</reference>
<dbReference type="PROSITE" id="PS00584">
    <property type="entry name" value="PFKB_KINASES_2"/>
    <property type="match status" value="1"/>
</dbReference>
<evidence type="ECO:0000259" key="3">
    <source>
        <dbReference type="Pfam" id="PF00294"/>
    </source>
</evidence>